<feature type="domain" description="LytR/CpsA/Psr regulator C-terminal" evidence="4">
    <location>
        <begin position="383"/>
        <end position="468"/>
    </location>
</feature>
<dbReference type="Pfam" id="PF03816">
    <property type="entry name" value="LytR_cpsA_psr"/>
    <property type="match status" value="1"/>
</dbReference>
<dbReference type="InterPro" id="IPR027381">
    <property type="entry name" value="LytR/CpsA/Psr_C"/>
</dbReference>
<evidence type="ECO:0008006" key="7">
    <source>
        <dbReference type="Google" id="ProtNLM"/>
    </source>
</evidence>
<dbReference type="InterPro" id="IPR004474">
    <property type="entry name" value="LytR_CpsA_psr"/>
</dbReference>
<feature type="domain" description="Cell envelope-related transcriptional attenuator" evidence="3">
    <location>
        <begin position="116"/>
        <end position="284"/>
    </location>
</feature>
<dbReference type="Gene3D" id="3.30.70.2390">
    <property type="match status" value="1"/>
</dbReference>
<protein>
    <recommendedName>
        <fullName evidence="7">LytR family transcriptional regulator</fullName>
    </recommendedName>
</protein>
<dbReference type="Gene3D" id="3.40.630.190">
    <property type="entry name" value="LCP protein"/>
    <property type="match status" value="1"/>
</dbReference>
<dbReference type="EMBL" id="AP023396">
    <property type="protein sequence ID" value="BCK53561.1"/>
    <property type="molecule type" value="Genomic_DNA"/>
</dbReference>
<evidence type="ECO:0000256" key="1">
    <source>
        <dbReference type="ARBA" id="ARBA00006068"/>
    </source>
</evidence>
<sequence>MSRSRSASELSRPRSAGLPPLRGTRQPAGPPPNRSGRMLAAAAAALVFLVTAFGWHSVDSLISGIQRIGNLGLGGARDGATDILMVGIDSRTDARGNPLSADERAMLHAGDEVGTNTDTIVLVRVPNDGRSATAVSIPRDSYVDIPGIGMGKINSAYGTSKEAAREKLLAQGKSDADAEKQSTQAGRQALIKSVANLTGISVDHYAEVSLLGFVLLTDAVGGVDVCLNNAVDEPLSGAEFPAGEQRLSGPQALSFVRQRHDLQRGDLDRIVRQQVFMAGLVQQTLSAKMLANPGKLQQLTDAVGRTIVLDEDWDVVQFLQQLKDLSGGQVRFETIPVKNLNGSTADGESVVEVDTSAVKSYVAGMVGDESEDKASGTAQPSSITADVYNASGTPGLAGQVAQALVGKGFRTGTVDNWIGGRVPGSRVLAGDTSDAKAEAVARALGGLPVVAEPGLPEGAVRVVLAGDYSGPGSAAGSLFDLSGSSSETATPVPPAPPITAGQNGPKCVN</sequence>
<evidence type="ECO:0000256" key="2">
    <source>
        <dbReference type="SAM" id="MobiDB-lite"/>
    </source>
</evidence>
<keyword evidence="6" id="KW-1185">Reference proteome</keyword>
<evidence type="ECO:0000313" key="5">
    <source>
        <dbReference type="EMBL" id="BCK53561.1"/>
    </source>
</evidence>
<dbReference type="KEGG" id="nwl:NWFMUON74_13330"/>
<dbReference type="AlphaFoldDB" id="A0A7G1KF68"/>
<feature type="region of interest" description="Disordered" evidence="2">
    <location>
        <begin position="479"/>
        <end position="509"/>
    </location>
</feature>
<dbReference type="Pfam" id="PF13399">
    <property type="entry name" value="LytR_C"/>
    <property type="match status" value="1"/>
</dbReference>
<feature type="region of interest" description="Disordered" evidence="2">
    <location>
        <begin position="1"/>
        <end position="36"/>
    </location>
</feature>
<dbReference type="InterPro" id="IPR050922">
    <property type="entry name" value="LytR/CpsA/Psr_CW_biosynth"/>
</dbReference>
<organism evidence="5 6">
    <name type="scientific">Nocardia wallacei</name>
    <dbReference type="NCBI Taxonomy" id="480035"/>
    <lineage>
        <taxon>Bacteria</taxon>
        <taxon>Bacillati</taxon>
        <taxon>Actinomycetota</taxon>
        <taxon>Actinomycetes</taxon>
        <taxon>Mycobacteriales</taxon>
        <taxon>Nocardiaceae</taxon>
        <taxon>Nocardia</taxon>
    </lineage>
</organism>
<reference evidence="5 6" key="1">
    <citation type="submission" date="2020-08" db="EMBL/GenBank/DDBJ databases">
        <title>Genome Sequencing of Nocardia wallacei strain FMUON74 and assembly.</title>
        <authorList>
            <person name="Toyokawa M."/>
            <person name="Uesaka K."/>
        </authorList>
    </citation>
    <scope>NUCLEOTIDE SEQUENCE [LARGE SCALE GENOMIC DNA]</scope>
    <source>
        <strain evidence="5 6">FMUON74</strain>
    </source>
</reference>
<dbReference type="NCBIfam" id="TIGR00350">
    <property type="entry name" value="lytR_cpsA_psr"/>
    <property type="match status" value="1"/>
</dbReference>
<evidence type="ECO:0000259" key="3">
    <source>
        <dbReference type="Pfam" id="PF03816"/>
    </source>
</evidence>
<dbReference type="PANTHER" id="PTHR33392">
    <property type="entry name" value="POLYISOPRENYL-TEICHOIC ACID--PEPTIDOGLYCAN TEICHOIC ACID TRANSFERASE TAGU"/>
    <property type="match status" value="1"/>
</dbReference>
<dbReference type="Proteomes" id="UP000516173">
    <property type="component" value="Chromosome"/>
</dbReference>
<dbReference type="PANTHER" id="PTHR33392:SF6">
    <property type="entry name" value="POLYISOPRENYL-TEICHOIC ACID--PEPTIDOGLYCAN TEICHOIC ACID TRANSFERASE TAGU"/>
    <property type="match status" value="1"/>
</dbReference>
<name>A0A7G1KF68_9NOCA</name>
<proteinExistence type="inferred from homology"/>
<evidence type="ECO:0000259" key="4">
    <source>
        <dbReference type="Pfam" id="PF13399"/>
    </source>
</evidence>
<comment type="similarity">
    <text evidence="1">Belongs to the LytR/CpsA/Psr (LCP) family.</text>
</comment>
<evidence type="ECO:0000313" key="6">
    <source>
        <dbReference type="Proteomes" id="UP000516173"/>
    </source>
</evidence>
<gene>
    <name evidence="5" type="ORF">NWFMUON74_13330</name>
</gene>
<accession>A0A7G1KF68</accession>